<proteinExistence type="predicted"/>
<accession>A0ABW1BCY7</accession>
<protein>
    <submittedName>
        <fullName evidence="1">Immunity 49 family protein</fullName>
    </submittedName>
</protein>
<evidence type="ECO:0000313" key="1">
    <source>
        <dbReference type="EMBL" id="MFC5810689.1"/>
    </source>
</evidence>
<dbReference type="EMBL" id="JBHSNZ010000018">
    <property type="protein sequence ID" value="MFC5810689.1"/>
    <property type="molecule type" value="Genomic_DNA"/>
</dbReference>
<gene>
    <name evidence="1" type="ORF">ACFQGO_24855</name>
</gene>
<dbReference type="RefSeq" id="WP_272173001.1">
    <property type="nucleotide sequence ID" value="NZ_JAQOSL010000074.1"/>
</dbReference>
<sequence>MTVRVPRDDEPSPGDATDFIEAADRRLLEEIEVLAEHPEMFGLIFSSALSKAALHCLHDATADKSETWEAWVAAMQVGSALFAAATTAEESVECQIAHQKRTIPAIGAQHFTDAGNWITAFWLAIVCRDQERMTRLCDVPIDLLRASGAVYDEYVYHWVDALQAYWMERPDLGDKFTAAFHGTDPDRLRVAPRELMLKLLYPPLDLFLQFLKRDEEQFNATLVQALRLHKEYWNADKDRRESISGTVALGPLAVACLAYDVGMPINVESEYLPKHLLERSWVGEFET</sequence>
<comment type="caution">
    <text evidence="1">The sequence shown here is derived from an EMBL/GenBank/DDBJ whole genome shotgun (WGS) entry which is preliminary data.</text>
</comment>
<dbReference type="InterPro" id="IPR029074">
    <property type="entry name" value="Imm49"/>
</dbReference>
<dbReference type="Pfam" id="PF15575">
    <property type="entry name" value="Imm49"/>
    <property type="match status" value="1"/>
</dbReference>
<name>A0ABW1BCY7_9ACTN</name>
<reference evidence="2" key="1">
    <citation type="journal article" date="2019" name="Int. J. Syst. Evol. Microbiol.">
        <title>The Global Catalogue of Microorganisms (GCM) 10K type strain sequencing project: providing services to taxonomists for standard genome sequencing and annotation.</title>
        <authorList>
            <consortium name="The Broad Institute Genomics Platform"/>
            <consortium name="The Broad Institute Genome Sequencing Center for Infectious Disease"/>
            <person name="Wu L."/>
            <person name="Ma J."/>
        </authorList>
    </citation>
    <scope>NUCLEOTIDE SEQUENCE [LARGE SCALE GENOMIC DNA]</scope>
    <source>
        <strain evidence="2">JCM 9918</strain>
    </source>
</reference>
<dbReference type="Proteomes" id="UP001596112">
    <property type="component" value="Unassembled WGS sequence"/>
</dbReference>
<keyword evidence="2" id="KW-1185">Reference proteome</keyword>
<evidence type="ECO:0000313" key="2">
    <source>
        <dbReference type="Proteomes" id="UP001596112"/>
    </source>
</evidence>
<organism evidence="1 2">
    <name type="scientific">Streptomyces heilongjiangensis</name>
    <dbReference type="NCBI Taxonomy" id="945052"/>
    <lineage>
        <taxon>Bacteria</taxon>
        <taxon>Bacillati</taxon>
        <taxon>Actinomycetota</taxon>
        <taxon>Actinomycetes</taxon>
        <taxon>Kitasatosporales</taxon>
        <taxon>Streptomycetaceae</taxon>
        <taxon>Streptomyces</taxon>
    </lineage>
</organism>